<accession>A0A345HLF2</accession>
<organism evidence="1 2">
    <name type="scientific">Streptomyces paludis</name>
    <dbReference type="NCBI Taxonomy" id="2282738"/>
    <lineage>
        <taxon>Bacteria</taxon>
        <taxon>Bacillati</taxon>
        <taxon>Actinomycetota</taxon>
        <taxon>Actinomycetes</taxon>
        <taxon>Kitasatosporales</taxon>
        <taxon>Streptomycetaceae</taxon>
        <taxon>Streptomyces</taxon>
    </lineage>
</organism>
<dbReference type="OrthoDB" id="4188786at2"/>
<protein>
    <submittedName>
        <fullName evidence="1">Uncharacterized protein</fullName>
    </submittedName>
</protein>
<dbReference type="KEGG" id="spad:DVK44_07240"/>
<sequence length="174" mass="19430">MYVSTVVAEGPVNGTVVRVVLGARRTYTPEGALRWLCGQAQRIADGLDPDPYAAWAAYCGPVLVPVGARVPDVPSALRAWCDDPRRQDAARRRLVCGDTLTVSTADDSGRYTLTVVPTRLTEADVAECRARGRRRRRPWWCPGWWPFRRTRRRRHARSSAAARIPHGPHTEGFV</sequence>
<dbReference type="EMBL" id="CP031194">
    <property type="protein sequence ID" value="AXG77526.1"/>
    <property type="molecule type" value="Genomic_DNA"/>
</dbReference>
<evidence type="ECO:0000313" key="1">
    <source>
        <dbReference type="EMBL" id="AXG77526.1"/>
    </source>
</evidence>
<dbReference type="Proteomes" id="UP000253868">
    <property type="component" value="Chromosome"/>
</dbReference>
<proteinExistence type="predicted"/>
<evidence type="ECO:0000313" key="2">
    <source>
        <dbReference type="Proteomes" id="UP000253868"/>
    </source>
</evidence>
<gene>
    <name evidence="1" type="ORF">DVK44_07240</name>
</gene>
<reference evidence="2" key="1">
    <citation type="submission" date="2018-07" db="EMBL/GenBank/DDBJ databases">
        <authorList>
            <person name="Zhao J."/>
        </authorList>
    </citation>
    <scope>NUCLEOTIDE SEQUENCE [LARGE SCALE GENOMIC DNA]</scope>
    <source>
        <strain evidence="2">GSSD-12</strain>
    </source>
</reference>
<dbReference type="AlphaFoldDB" id="A0A345HLF2"/>
<name>A0A345HLF2_9ACTN</name>
<keyword evidence="2" id="KW-1185">Reference proteome</keyword>